<feature type="signal peptide" evidence="2">
    <location>
        <begin position="1"/>
        <end position="23"/>
    </location>
</feature>
<dbReference type="Proteomes" id="UP001500368">
    <property type="component" value="Unassembled WGS sequence"/>
</dbReference>
<evidence type="ECO:0000313" key="3">
    <source>
        <dbReference type="EMBL" id="GAA4916700.1"/>
    </source>
</evidence>
<protein>
    <recommendedName>
        <fullName evidence="5">DUF5067 domain-containing protein</fullName>
    </recommendedName>
</protein>
<feature type="compositionally biased region" description="Acidic residues" evidence="1">
    <location>
        <begin position="64"/>
        <end position="84"/>
    </location>
</feature>
<accession>A0ABP9FUF9</accession>
<evidence type="ECO:0000256" key="2">
    <source>
        <dbReference type="SAM" id="SignalP"/>
    </source>
</evidence>
<proteinExistence type="predicted"/>
<feature type="region of interest" description="Disordered" evidence="1">
    <location>
        <begin position="24"/>
        <end position="84"/>
    </location>
</feature>
<dbReference type="EMBL" id="BAABLW010000005">
    <property type="protein sequence ID" value="GAA4916700.1"/>
    <property type="molecule type" value="Genomic_DNA"/>
</dbReference>
<reference evidence="4" key="1">
    <citation type="journal article" date="2019" name="Int. J. Syst. Evol. Microbiol.">
        <title>The Global Catalogue of Microorganisms (GCM) 10K type strain sequencing project: providing services to taxonomists for standard genome sequencing and annotation.</title>
        <authorList>
            <consortium name="The Broad Institute Genomics Platform"/>
            <consortium name="The Broad Institute Genome Sequencing Center for Infectious Disease"/>
            <person name="Wu L."/>
            <person name="Ma J."/>
        </authorList>
    </citation>
    <scope>NUCLEOTIDE SEQUENCE [LARGE SCALE GENOMIC DNA]</scope>
    <source>
        <strain evidence="4">JCM 19129</strain>
    </source>
</reference>
<keyword evidence="2" id="KW-0732">Signal</keyword>
<feature type="chain" id="PRO_5047403013" description="DUF5067 domain-containing protein" evidence="2">
    <location>
        <begin position="24"/>
        <end position="245"/>
    </location>
</feature>
<keyword evidence="4" id="KW-1185">Reference proteome</keyword>
<evidence type="ECO:0008006" key="5">
    <source>
        <dbReference type="Google" id="ProtNLM"/>
    </source>
</evidence>
<dbReference type="RefSeq" id="WP_345476980.1">
    <property type="nucleotide sequence ID" value="NZ_BAABLW010000005.1"/>
</dbReference>
<comment type="caution">
    <text evidence="3">The sequence shown here is derived from an EMBL/GenBank/DDBJ whole genome shotgun (WGS) entry which is preliminary data.</text>
</comment>
<evidence type="ECO:0000256" key="1">
    <source>
        <dbReference type="SAM" id="MobiDB-lite"/>
    </source>
</evidence>
<sequence>MTRFARNSACLAVAGVLVLSACAPEGTAEEESGAETAESSPETEVAPEPAEDDQSSETATDPSEGTDSDEDDGDAEGLEGDDSIEEVRLDFIEELELGEPDSTLTYPTPGAPGGEITLDVYPVEVQDKVMRLALVFYPEYDGETLDYYELHNLETSGQDWRNRELAPQLIDRQHYVKYEVIRPHRSLGLEGHVQWAREVEGAEMTSGEPFVWWGFLPAPEDEIDVVDVEIPQLDLPPFEDVEVIR</sequence>
<organism evidence="3 4">
    <name type="scientific">Nesterenkonia rhizosphaerae</name>
    <dbReference type="NCBI Taxonomy" id="1348272"/>
    <lineage>
        <taxon>Bacteria</taxon>
        <taxon>Bacillati</taxon>
        <taxon>Actinomycetota</taxon>
        <taxon>Actinomycetes</taxon>
        <taxon>Micrococcales</taxon>
        <taxon>Micrococcaceae</taxon>
        <taxon>Nesterenkonia</taxon>
    </lineage>
</organism>
<gene>
    <name evidence="3" type="ORF">GCM10025790_10070</name>
</gene>
<feature type="compositionally biased region" description="Low complexity" evidence="1">
    <location>
        <begin position="34"/>
        <end position="44"/>
    </location>
</feature>
<evidence type="ECO:0000313" key="4">
    <source>
        <dbReference type="Proteomes" id="UP001500368"/>
    </source>
</evidence>
<dbReference type="PROSITE" id="PS51257">
    <property type="entry name" value="PROKAR_LIPOPROTEIN"/>
    <property type="match status" value="1"/>
</dbReference>
<name>A0ABP9FUF9_9MICC</name>